<organism evidence="4 5">
    <name type="scientific">Halospina denitrificans</name>
    <dbReference type="NCBI Taxonomy" id="332522"/>
    <lineage>
        <taxon>Bacteria</taxon>
        <taxon>Pseudomonadati</taxon>
        <taxon>Pseudomonadota</taxon>
        <taxon>Gammaproteobacteria</taxon>
        <taxon>Halospina</taxon>
    </lineage>
</organism>
<evidence type="ECO:0000313" key="4">
    <source>
        <dbReference type="EMBL" id="TDT44554.1"/>
    </source>
</evidence>
<dbReference type="CDD" id="cd00009">
    <property type="entry name" value="AAA"/>
    <property type="match status" value="1"/>
</dbReference>
<dbReference type="PROSITE" id="PS50045">
    <property type="entry name" value="SIGMA54_INTERACT_4"/>
    <property type="match status" value="1"/>
</dbReference>
<evidence type="ECO:0000313" key="5">
    <source>
        <dbReference type="Proteomes" id="UP000295830"/>
    </source>
</evidence>
<name>A0A4R7K2D1_9GAMM</name>
<dbReference type="InterPro" id="IPR003593">
    <property type="entry name" value="AAA+_ATPase"/>
</dbReference>
<accession>A0A4R7K2D1</accession>
<proteinExistence type="predicted"/>
<dbReference type="SMART" id="SM00382">
    <property type="entry name" value="AAA"/>
    <property type="match status" value="1"/>
</dbReference>
<feature type="domain" description="Sigma-54 factor interaction" evidence="3">
    <location>
        <begin position="178"/>
        <end position="397"/>
    </location>
</feature>
<reference evidence="4 5" key="1">
    <citation type="submission" date="2019-03" db="EMBL/GenBank/DDBJ databases">
        <title>Genomic Encyclopedia of Type Strains, Phase IV (KMG-IV): sequencing the most valuable type-strain genomes for metagenomic binning, comparative biology and taxonomic classification.</title>
        <authorList>
            <person name="Goeker M."/>
        </authorList>
    </citation>
    <scope>NUCLEOTIDE SEQUENCE [LARGE SCALE GENOMIC DNA]</scope>
    <source>
        <strain evidence="4 5">DSM 15505</strain>
    </source>
</reference>
<dbReference type="SUPFAM" id="SSF52540">
    <property type="entry name" value="P-loop containing nucleoside triphosphate hydrolases"/>
    <property type="match status" value="1"/>
</dbReference>
<dbReference type="RefSeq" id="WP_133734926.1">
    <property type="nucleotide sequence ID" value="NZ_SOAX01000001.1"/>
</dbReference>
<dbReference type="Pfam" id="PF00158">
    <property type="entry name" value="Sigma54_activat"/>
    <property type="match status" value="1"/>
</dbReference>
<dbReference type="GO" id="GO:0006355">
    <property type="term" value="P:regulation of DNA-templated transcription"/>
    <property type="evidence" value="ECO:0007669"/>
    <property type="project" value="InterPro"/>
</dbReference>
<keyword evidence="1" id="KW-0547">Nucleotide-binding</keyword>
<dbReference type="PROSITE" id="PS00676">
    <property type="entry name" value="SIGMA54_INTERACT_2"/>
    <property type="match status" value="1"/>
</dbReference>
<dbReference type="InterPro" id="IPR002078">
    <property type="entry name" value="Sigma_54_int"/>
</dbReference>
<comment type="caution">
    <text evidence="4">The sequence shown here is derived from an EMBL/GenBank/DDBJ whole genome shotgun (WGS) entry which is preliminary data.</text>
</comment>
<dbReference type="OrthoDB" id="6919869at2"/>
<dbReference type="InterPro" id="IPR027417">
    <property type="entry name" value="P-loop_NTPase"/>
</dbReference>
<dbReference type="InterPro" id="IPR025943">
    <property type="entry name" value="Sigma_54_int_dom_ATP-bd_2"/>
</dbReference>
<evidence type="ECO:0000259" key="3">
    <source>
        <dbReference type="PROSITE" id="PS50045"/>
    </source>
</evidence>
<dbReference type="Proteomes" id="UP000295830">
    <property type="component" value="Unassembled WGS sequence"/>
</dbReference>
<dbReference type="Gene3D" id="3.40.50.300">
    <property type="entry name" value="P-loop containing nucleotide triphosphate hydrolases"/>
    <property type="match status" value="1"/>
</dbReference>
<dbReference type="AlphaFoldDB" id="A0A4R7K2D1"/>
<gene>
    <name evidence="4" type="ORF">DES49_0665</name>
</gene>
<evidence type="ECO:0000256" key="1">
    <source>
        <dbReference type="ARBA" id="ARBA00022741"/>
    </source>
</evidence>
<dbReference type="EMBL" id="SOAX01000001">
    <property type="protein sequence ID" value="TDT44554.1"/>
    <property type="molecule type" value="Genomic_DNA"/>
</dbReference>
<sequence>MATDKGVLLCWHAERAGLGVLERTLKALRNRNITIVEVFYLVQGKARHTFPSTLADAQLKAIEVPLEDPTHHVDIYSRVRHDILPRLRDLDHQLHINISPGTPAMHSVWLILHAGGALPPGCRLWSSQYSTQTKRTRIDEVEFPITTYLSEIHEIEYGAPQLAVYEPEARSLARRNSLERLARYSQVPGAPVLLLGERGTGKTRLVETFVSKLKQRFKVATVPCGGLDGDLAESFLFGHLKGAFTGASEKRAGILKEADGGILFLDEVQDLPKPIQRKLVRVFQDRLHRYRPMGSDREESVDLEVICASNLSMQELRERLDPDLFDRLSHLVVSVPPLRECREDLYEDWRRVWRELQISNQGSSNPPWSEEIQETLTRNSLSGNLRDLQRLALLIMAWCPSGDQMHLDNAIKEWARKDDILPSQPIFLGDGTRSERLRWFRKELAMWAIEHYGNWSAASDALDCDRKTLQNDASAERR</sequence>
<dbReference type="PANTHER" id="PTHR32071">
    <property type="entry name" value="TRANSCRIPTIONAL REGULATORY PROTEIN"/>
    <property type="match status" value="1"/>
</dbReference>
<protein>
    <submittedName>
        <fullName evidence="4">Sigma-54 interacting transcriptional regulator</fullName>
    </submittedName>
</protein>
<dbReference type="GO" id="GO:0005524">
    <property type="term" value="F:ATP binding"/>
    <property type="evidence" value="ECO:0007669"/>
    <property type="project" value="UniProtKB-KW"/>
</dbReference>
<keyword evidence="2" id="KW-0067">ATP-binding</keyword>
<evidence type="ECO:0000256" key="2">
    <source>
        <dbReference type="ARBA" id="ARBA00022840"/>
    </source>
</evidence>
<keyword evidence="5" id="KW-1185">Reference proteome</keyword>